<dbReference type="InterPro" id="IPR020592">
    <property type="entry name" value="Ribosomal_bS16_CS"/>
</dbReference>
<evidence type="ECO:0000256" key="1">
    <source>
        <dbReference type="ARBA" id="ARBA00006668"/>
    </source>
</evidence>
<dbReference type="HAMAP" id="MF_00385">
    <property type="entry name" value="Ribosomal_bS16"/>
    <property type="match status" value="1"/>
</dbReference>
<keyword evidence="2 4" id="KW-0689">Ribosomal protein</keyword>
<dbReference type="PANTHER" id="PTHR12919">
    <property type="entry name" value="30S RIBOSOMAL PROTEIN S16"/>
    <property type="match status" value="1"/>
</dbReference>
<geneLocation type="plastid" evidence="4"/>
<dbReference type="PROSITE" id="PS00732">
    <property type="entry name" value="RIBOSOMAL_S16"/>
    <property type="match status" value="1"/>
</dbReference>
<dbReference type="NCBIfam" id="TIGR00002">
    <property type="entry name" value="S16"/>
    <property type="match status" value="1"/>
</dbReference>
<dbReference type="EMBL" id="MK814699">
    <property type="protein sequence ID" value="QCI07714.1"/>
    <property type="molecule type" value="Genomic_DNA"/>
</dbReference>
<accession>A0A4D6WV38</accession>
<gene>
    <name evidence="4" type="primary">rps16</name>
</gene>
<dbReference type="AlphaFoldDB" id="A0A4D6WV38"/>
<proteinExistence type="inferred from homology"/>
<evidence type="ECO:0000313" key="4">
    <source>
        <dbReference type="EMBL" id="QCI07714.1"/>
    </source>
</evidence>
<dbReference type="Gene3D" id="3.30.1320.10">
    <property type="match status" value="1"/>
</dbReference>
<dbReference type="GO" id="GO:0015935">
    <property type="term" value="C:small ribosomal subunit"/>
    <property type="evidence" value="ECO:0007669"/>
    <property type="project" value="TreeGrafter"/>
</dbReference>
<comment type="similarity">
    <text evidence="1">Belongs to the bacterial ribosomal protein bS16 family.</text>
</comment>
<evidence type="ECO:0000256" key="2">
    <source>
        <dbReference type="ARBA" id="ARBA00022980"/>
    </source>
</evidence>
<keyword evidence="3" id="KW-0687">Ribonucleoprotein</keyword>
<sequence length="82" mass="9714">MLKIRLKRIGRKKQACYRIIAIDSRAKRDGRSIEEMGFYDPLTKQSRINFNNIKKRIEKGAQVTKRVEIILTKEQEYSNNSK</sequence>
<dbReference type="PANTHER" id="PTHR12919:SF20">
    <property type="entry name" value="SMALL RIBOSOMAL SUBUNIT PROTEIN BS16M"/>
    <property type="match status" value="1"/>
</dbReference>
<organism evidence="4">
    <name type="scientific">Nitophyllum punctatum</name>
    <dbReference type="NCBI Taxonomy" id="158729"/>
    <lineage>
        <taxon>Eukaryota</taxon>
        <taxon>Rhodophyta</taxon>
        <taxon>Florideophyceae</taxon>
        <taxon>Rhodymeniophycidae</taxon>
        <taxon>Ceramiales</taxon>
        <taxon>Delesseriaceae</taxon>
        <taxon>Nitophylloideae</taxon>
        <taxon>Nitophyllum</taxon>
    </lineage>
</organism>
<dbReference type="InterPro" id="IPR000307">
    <property type="entry name" value="Ribosomal_bS16"/>
</dbReference>
<name>A0A4D6WV38_9FLOR</name>
<keyword evidence="4" id="KW-0934">Plastid</keyword>
<evidence type="ECO:0000256" key="3">
    <source>
        <dbReference type="ARBA" id="ARBA00023274"/>
    </source>
</evidence>
<protein>
    <submittedName>
        <fullName evidence="4">Ribosomal protein S16</fullName>
    </submittedName>
</protein>
<dbReference type="SUPFAM" id="SSF54565">
    <property type="entry name" value="Ribosomal protein S16"/>
    <property type="match status" value="1"/>
</dbReference>
<reference evidence="4" key="1">
    <citation type="journal article" date="2019" name="Mol. Phylogenet. Evol.">
        <title>Morphological evolution and classification of the red algal order Ceramiales inferred using plastid phylogenomics.</title>
        <authorList>
            <person name="Diaz-Tapia P."/>
            <person name="Pasella M.M."/>
            <person name="Verbruggen H."/>
            <person name="Maggs C.A."/>
        </authorList>
    </citation>
    <scope>NUCLEOTIDE SEQUENCE</scope>
    <source>
        <strain evidence="4">PD2930</strain>
    </source>
</reference>
<dbReference type="GO" id="GO:0005739">
    <property type="term" value="C:mitochondrion"/>
    <property type="evidence" value="ECO:0007669"/>
    <property type="project" value="GOC"/>
</dbReference>
<dbReference type="GO" id="GO:0032543">
    <property type="term" value="P:mitochondrial translation"/>
    <property type="evidence" value="ECO:0007669"/>
    <property type="project" value="TreeGrafter"/>
</dbReference>
<dbReference type="InterPro" id="IPR023803">
    <property type="entry name" value="Ribosomal_bS16_dom_sf"/>
</dbReference>
<dbReference type="GO" id="GO:0003735">
    <property type="term" value="F:structural constituent of ribosome"/>
    <property type="evidence" value="ECO:0007669"/>
    <property type="project" value="InterPro"/>
</dbReference>
<reference evidence="4" key="2">
    <citation type="submission" date="2019-04" db="EMBL/GenBank/DDBJ databases">
        <authorList>
            <person name="Pasella M."/>
        </authorList>
    </citation>
    <scope>NUCLEOTIDE SEQUENCE</scope>
    <source>
        <strain evidence="4">PD2930</strain>
    </source>
</reference>
<dbReference type="Pfam" id="PF00886">
    <property type="entry name" value="Ribosomal_S16"/>
    <property type="match status" value="1"/>
</dbReference>